<evidence type="ECO:0000256" key="12">
    <source>
        <dbReference type="SAM" id="MobiDB-lite"/>
    </source>
</evidence>
<evidence type="ECO:0000256" key="5">
    <source>
        <dbReference type="ARBA" id="ARBA00022692"/>
    </source>
</evidence>
<dbReference type="InterPro" id="IPR017871">
    <property type="entry name" value="ABC_transporter-like_CS"/>
</dbReference>
<dbReference type="EMBL" id="AYGX02000169">
    <property type="protein sequence ID" value="KRO23239.1"/>
    <property type="molecule type" value="Genomic_DNA"/>
</dbReference>
<dbReference type="RefSeq" id="WP_024623895.1">
    <property type="nucleotide sequence ID" value="NZ_AYGX02000169.1"/>
</dbReference>
<keyword evidence="4" id="KW-0997">Cell inner membrane</keyword>
<name>A0A0R2NBG4_9LACO</name>
<dbReference type="GO" id="GO:0005886">
    <property type="term" value="C:plasma membrane"/>
    <property type="evidence" value="ECO:0007669"/>
    <property type="project" value="UniProtKB-SubCell"/>
</dbReference>
<comment type="caution">
    <text evidence="15">The sequence shown here is derived from an EMBL/GenBank/DDBJ whole genome shotgun (WGS) entry which is preliminary data.</text>
</comment>
<sequence length="679" mass="73264">MGYLELHDIHKSYYLGSEEFKVLKGIDLSFELGEFVSILGESGGGKSTLMNIIGGLDRNFTGSVTVNGETLNHRDTQSLDRYRRETVGYIYQSYNLISHLTIYENVLISLEMTTMDRQAKHDRAMQLLADVGLTEQVHKYPNQLSGGQKQRVAIARALASDPKVIIADEPTGALDEQNTEEVLQILNKIAADGRLVIAVTHSQAVADSGTRIVHLVDGHLTDEVQVRPKANVAQPEQLTGFRKLPAMVAYKTAFKHLKHTMNWNALIIAGTAIGLFAVMLFLGLGNGLKGYINEQVNKMVNPQIVTVTRKTAGQTTKNSRASAAANQQGGGAAMGGGAAAQAQAAQSATGTTTTATLTDAQIAKLKKQAHVQSVEKNYNTSDVTYKYGNKKLGTAKLTTWTSNNHTSTIKVGTQPGKNQIVVDKKTLAKTYSSKNWRKLLGKKITVKFTTKNKNGKQVTVNKTLTVAGITDATTGSVTAISNATEQSWIKQYHLKSQPDTVIVKATNRNYTKSLTTKIGKLKVNGKKVFSATSASSMIATVNQYVNLATVILAAIAAISLVVSALMIIVTMFMSVSSRTKEIGVLRALGESKTDIRRLFTSESLMIGLASAIIGTGVAYAVAYGLNQVLYAIASYNLIQIEPQNIILTFGLALVISLFAAWLPARKAARLNPIDALAAE</sequence>
<evidence type="ECO:0000256" key="13">
    <source>
        <dbReference type="SAM" id="Phobius"/>
    </source>
</evidence>
<dbReference type="PROSITE" id="PS00211">
    <property type="entry name" value="ABC_TRANSPORTER_1"/>
    <property type="match status" value="1"/>
</dbReference>
<dbReference type="PANTHER" id="PTHR42798:SF2">
    <property type="entry name" value="ABC TRANSPORTER ATP-BINDING PROTEIN MG467-RELATED"/>
    <property type="match status" value="1"/>
</dbReference>
<dbReference type="Gene3D" id="3.40.50.300">
    <property type="entry name" value="P-loop containing nucleotide triphosphate hydrolases"/>
    <property type="match status" value="1"/>
</dbReference>
<dbReference type="InterPro" id="IPR003439">
    <property type="entry name" value="ABC_transporter-like_ATP-bd"/>
</dbReference>
<accession>A0A0R2NBG4</accession>
<dbReference type="SUPFAM" id="SSF52540">
    <property type="entry name" value="P-loop containing nucleoside triphosphate hydrolases"/>
    <property type="match status" value="1"/>
</dbReference>
<evidence type="ECO:0000256" key="7">
    <source>
        <dbReference type="ARBA" id="ARBA00022840"/>
    </source>
</evidence>
<keyword evidence="7 15" id="KW-0067">ATP-binding</keyword>
<evidence type="ECO:0000256" key="4">
    <source>
        <dbReference type="ARBA" id="ARBA00022519"/>
    </source>
</evidence>
<dbReference type="SMART" id="SM00382">
    <property type="entry name" value="AAA"/>
    <property type="match status" value="1"/>
</dbReference>
<dbReference type="GO" id="GO:0006865">
    <property type="term" value="P:amino acid transport"/>
    <property type="evidence" value="ECO:0007669"/>
    <property type="project" value="UniProtKB-KW"/>
</dbReference>
<dbReference type="Pfam" id="PF00005">
    <property type="entry name" value="ABC_tran"/>
    <property type="match status" value="1"/>
</dbReference>
<dbReference type="InterPro" id="IPR017911">
    <property type="entry name" value="MacB-like_ATP-bd"/>
</dbReference>
<evidence type="ECO:0000256" key="1">
    <source>
        <dbReference type="ARBA" id="ARBA00004429"/>
    </source>
</evidence>
<dbReference type="PROSITE" id="PS50893">
    <property type="entry name" value="ABC_TRANSPORTER_2"/>
    <property type="match status" value="1"/>
</dbReference>
<keyword evidence="9 13" id="KW-1133">Transmembrane helix</keyword>
<keyword evidence="6" id="KW-0547">Nucleotide-binding</keyword>
<proteinExistence type="inferred from homology"/>
<evidence type="ECO:0000256" key="3">
    <source>
        <dbReference type="ARBA" id="ARBA00022475"/>
    </source>
</evidence>
<comment type="subcellular location">
    <subcellularLocation>
        <location evidence="1">Cell inner membrane</location>
        <topology evidence="1">Multi-pass membrane protein</topology>
    </subcellularLocation>
</comment>
<feature type="transmembrane region" description="Helical" evidence="13">
    <location>
        <begin position="263"/>
        <end position="284"/>
    </location>
</feature>
<dbReference type="GO" id="GO:0098796">
    <property type="term" value="C:membrane protein complex"/>
    <property type="evidence" value="ECO:0007669"/>
    <property type="project" value="UniProtKB-ARBA"/>
</dbReference>
<organism evidence="15 16">
    <name type="scientific">Lactiplantibacillus fabifermentans DSM 21115</name>
    <dbReference type="NCBI Taxonomy" id="1413187"/>
    <lineage>
        <taxon>Bacteria</taxon>
        <taxon>Bacillati</taxon>
        <taxon>Bacillota</taxon>
        <taxon>Bacilli</taxon>
        <taxon>Lactobacillales</taxon>
        <taxon>Lactobacillaceae</taxon>
        <taxon>Lactiplantibacillus</taxon>
    </lineage>
</organism>
<feature type="transmembrane region" description="Helical" evidence="13">
    <location>
        <begin position="645"/>
        <end position="664"/>
    </location>
</feature>
<evidence type="ECO:0000256" key="9">
    <source>
        <dbReference type="ARBA" id="ARBA00022989"/>
    </source>
</evidence>
<dbReference type="InterPro" id="IPR027417">
    <property type="entry name" value="P-loop_NTPase"/>
</dbReference>
<evidence type="ECO:0000256" key="2">
    <source>
        <dbReference type="ARBA" id="ARBA00022448"/>
    </source>
</evidence>
<feature type="transmembrane region" description="Helical" evidence="13">
    <location>
        <begin position="604"/>
        <end position="625"/>
    </location>
</feature>
<feature type="region of interest" description="Disordered" evidence="12">
    <location>
        <begin position="311"/>
        <end position="332"/>
    </location>
</feature>
<dbReference type="Proteomes" id="UP000050920">
    <property type="component" value="Unassembled WGS sequence"/>
</dbReference>
<dbReference type="FunFam" id="3.40.50.300:FF:000032">
    <property type="entry name" value="Export ABC transporter ATP-binding protein"/>
    <property type="match status" value="1"/>
</dbReference>
<evidence type="ECO:0000256" key="6">
    <source>
        <dbReference type="ARBA" id="ARBA00022741"/>
    </source>
</evidence>
<comment type="similarity">
    <text evidence="11">Belongs to the ABC transporter superfamily. Macrolide exporter (TC 3.A.1.122) family.</text>
</comment>
<dbReference type="Pfam" id="PF02687">
    <property type="entry name" value="FtsX"/>
    <property type="match status" value="1"/>
</dbReference>
<dbReference type="GO" id="GO:0022857">
    <property type="term" value="F:transmembrane transporter activity"/>
    <property type="evidence" value="ECO:0007669"/>
    <property type="project" value="UniProtKB-ARBA"/>
</dbReference>
<dbReference type="Pfam" id="PF12704">
    <property type="entry name" value="MacB_PCD"/>
    <property type="match status" value="1"/>
</dbReference>
<dbReference type="PANTHER" id="PTHR42798">
    <property type="entry name" value="LIPOPROTEIN-RELEASING SYSTEM ATP-BINDING PROTEIN LOLD"/>
    <property type="match status" value="1"/>
</dbReference>
<evidence type="ECO:0000256" key="10">
    <source>
        <dbReference type="ARBA" id="ARBA00023136"/>
    </source>
</evidence>
<dbReference type="InterPro" id="IPR003838">
    <property type="entry name" value="ABC3_permease_C"/>
</dbReference>
<protein>
    <submittedName>
        <fullName evidence="15">ABC transporter, ATP-binding and permease protein</fullName>
    </submittedName>
</protein>
<dbReference type="AlphaFoldDB" id="A0A0R2NBG4"/>
<keyword evidence="3" id="KW-1003">Cell membrane</keyword>
<evidence type="ECO:0000313" key="15">
    <source>
        <dbReference type="EMBL" id="KRO23239.1"/>
    </source>
</evidence>
<feature type="domain" description="ABC transporter" evidence="14">
    <location>
        <begin position="4"/>
        <end position="242"/>
    </location>
</feature>
<dbReference type="GO" id="GO:0016887">
    <property type="term" value="F:ATP hydrolysis activity"/>
    <property type="evidence" value="ECO:0007669"/>
    <property type="project" value="InterPro"/>
</dbReference>
<dbReference type="InterPro" id="IPR025857">
    <property type="entry name" value="MacB_PCD"/>
</dbReference>
<dbReference type="GO" id="GO:0005524">
    <property type="term" value="F:ATP binding"/>
    <property type="evidence" value="ECO:0007669"/>
    <property type="project" value="UniProtKB-KW"/>
</dbReference>
<dbReference type="InterPro" id="IPR003593">
    <property type="entry name" value="AAA+_ATPase"/>
</dbReference>
<keyword evidence="2" id="KW-0813">Transport</keyword>
<evidence type="ECO:0000256" key="11">
    <source>
        <dbReference type="ARBA" id="ARBA00038388"/>
    </source>
</evidence>
<keyword evidence="8" id="KW-0029">Amino-acid transport</keyword>
<feature type="compositionally biased region" description="Polar residues" evidence="12">
    <location>
        <begin position="311"/>
        <end position="320"/>
    </location>
</feature>
<feature type="transmembrane region" description="Helical" evidence="13">
    <location>
        <begin position="551"/>
        <end position="572"/>
    </location>
</feature>
<keyword evidence="10 13" id="KW-0472">Membrane</keyword>
<keyword evidence="16" id="KW-1185">Reference proteome</keyword>
<keyword evidence="5 13" id="KW-0812">Transmembrane</keyword>
<gene>
    <name evidence="15" type="ORF">DY78_GL001838</name>
</gene>
<reference evidence="15 16" key="1">
    <citation type="journal article" date="2015" name="Genome Announc.">
        <title>Expanding the biotechnology potential of lactobacilli through comparative genomics of 213 strains and associated genera.</title>
        <authorList>
            <person name="Sun Z."/>
            <person name="Harris H.M."/>
            <person name="McCann A."/>
            <person name="Guo C."/>
            <person name="Argimon S."/>
            <person name="Zhang W."/>
            <person name="Yang X."/>
            <person name="Jeffery I.B."/>
            <person name="Cooney J.C."/>
            <person name="Kagawa T.F."/>
            <person name="Liu W."/>
            <person name="Song Y."/>
            <person name="Salvetti E."/>
            <person name="Wrobel A."/>
            <person name="Rasinkangas P."/>
            <person name="Parkhill J."/>
            <person name="Rea M.C."/>
            <person name="O'Sullivan O."/>
            <person name="Ritari J."/>
            <person name="Douillard F.P."/>
            <person name="Paul Ross R."/>
            <person name="Yang R."/>
            <person name="Briner A.E."/>
            <person name="Felis G.E."/>
            <person name="de Vos W.M."/>
            <person name="Barrangou R."/>
            <person name="Klaenhammer T.R."/>
            <person name="Caufield P.W."/>
            <person name="Cui Y."/>
            <person name="Zhang H."/>
            <person name="O'Toole P.W."/>
        </authorList>
    </citation>
    <scope>NUCLEOTIDE SEQUENCE [LARGE SCALE GENOMIC DNA]</scope>
    <source>
        <strain evidence="15 16">DSM 21115</strain>
    </source>
</reference>
<evidence type="ECO:0000259" key="14">
    <source>
        <dbReference type="PROSITE" id="PS50893"/>
    </source>
</evidence>
<evidence type="ECO:0000313" key="16">
    <source>
        <dbReference type="Proteomes" id="UP000050920"/>
    </source>
</evidence>
<evidence type="ECO:0000256" key="8">
    <source>
        <dbReference type="ARBA" id="ARBA00022970"/>
    </source>
</evidence>
<dbReference type="CDD" id="cd03255">
    <property type="entry name" value="ABC_MJ0796_LolCDE_FtsE"/>
    <property type="match status" value="1"/>
</dbReference>